<evidence type="ECO:0000313" key="2">
    <source>
        <dbReference type="Proteomes" id="UP001283361"/>
    </source>
</evidence>
<keyword evidence="2" id="KW-1185">Reference proteome</keyword>
<dbReference type="Proteomes" id="UP001283361">
    <property type="component" value="Unassembled WGS sequence"/>
</dbReference>
<accession>A0AAE0Y8A7</accession>
<dbReference type="AlphaFoldDB" id="A0AAE0Y8A7"/>
<dbReference type="EMBL" id="JAWDGP010006684">
    <property type="protein sequence ID" value="KAK3736841.1"/>
    <property type="molecule type" value="Genomic_DNA"/>
</dbReference>
<evidence type="ECO:0000313" key="1">
    <source>
        <dbReference type="EMBL" id="KAK3736841.1"/>
    </source>
</evidence>
<organism evidence="1 2">
    <name type="scientific">Elysia crispata</name>
    <name type="common">lettuce slug</name>
    <dbReference type="NCBI Taxonomy" id="231223"/>
    <lineage>
        <taxon>Eukaryota</taxon>
        <taxon>Metazoa</taxon>
        <taxon>Spiralia</taxon>
        <taxon>Lophotrochozoa</taxon>
        <taxon>Mollusca</taxon>
        <taxon>Gastropoda</taxon>
        <taxon>Heterobranchia</taxon>
        <taxon>Euthyneura</taxon>
        <taxon>Panpulmonata</taxon>
        <taxon>Sacoglossa</taxon>
        <taxon>Placobranchoidea</taxon>
        <taxon>Plakobranchidae</taxon>
        <taxon>Elysia</taxon>
    </lineage>
</organism>
<reference evidence="1" key="1">
    <citation type="journal article" date="2023" name="G3 (Bethesda)">
        <title>A reference genome for the long-term kleptoplast-retaining sea slug Elysia crispata morphotype clarki.</title>
        <authorList>
            <person name="Eastman K.E."/>
            <person name="Pendleton A.L."/>
            <person name="Shaikh M.A."/>
            <person name="Suttiyut T."/>
            <person name="Ogas R."/>
            <person name="Tomko P."/>
            <person name="Gavelis G."/>
            <person name="Widhalm J.R."/>
            <person name="Wisecaver J.H."/>
        </authorList>
    </citation>
    <scope>NUCLEOTIDE SEQUENCE</scope>
    <source>
        <strain evidence="1">ECLA1</strain>
    </source>
</reference>
<protein>
    <submittedName>
        <fullName evidence="1">Uncharacterized protein</fullName>
    </submittedName>
</protein>
<sequence>MQKPQRISTTKANVIPSQSWLSCDQIAGSFPLILGKHSTWYTSSRGATRTCVNSDVRAETGDVWLSQVTCSFPF</sequence>
<proteinExistence type="predicted"/>
<comment type="caution">
    <text evidence="1">The sequence shown here is derived from an EMBL/GenBank/DDBJ whole genome shotgun (WGS) entry which is preliminary data.</text>
</comment>
<name>A0AAE0Y8A7_9GAST</name>
<dbReference type="PROSITE" id="PS51257">
    <property type="entry name" value="PROKAR_LIPOPROTEIN"/>
    <property type="match status" value="1"/>
</dbReference>
<gene>
    <name evidence="1" type="ORF">RRG08_000591</name>
</gene>